<proteinExistence type="predicted"/>
<reference evidence="3" key="1">
    <citation type="submission" date="2022-11" db="UniProtKB">
        <authorList>
            <consortium name="WormBaseParasite"/>
        </authorList>
    </citation>
    <scope>IDENTIFICATION</scope>
</reference>
<dbReference type="Proteomes" id="UP000887565">
    <property type="component" value="Unplaced"/>
</dbReference>
<keyword evidence="1" id="KW-0732">Signal</keyword>
<evidence type="ECO:0000256" key="1">
    <source>
        <dbReference type="SAM" id="SignalP"/>
    </source>
</evidence>
<evidence type="ECO:0000313" key="3">
    <source>
        <dbReference type="WBParaSite" id="nRc.2.0.1.t15642-RA"/>
    </source>
</evidence>
<feature type="chain" id="PRO_5036781118" evidence="1">
    <location>
        <begin position="20"/>
        <end position="126"/>
    </location>
</feature>
<protein>
    <submittedName>
        <fullName evidence="3">Uncharacterized protein</fullName>
    </submittedName>
</protein>
<name>A0A915INT1_ROMCU</name>
<sequence length="126" mass="14340">MCVKMLFAQFSICLYFIHSHIFVIHCAIDPDSYPNKQVDLHNFYSLEMLQTMLQCLIDKSDQKNNFESGTPGRENRKLIRIESASIKQMARNGDLINATIYMGERSCDLNSGAGPTVEEVVSFIIE</sequence>
<accession>A0A915INT1</accession>
<dbReference type="WBParaSite" id="nRc.2.0.1.t15642-RA">
    <property type="protein sequence ID" value="nRc.2.0.1.t15642-RA"/>
    <property type="gene ID" value="nRc.2.0.1.g15642"/>
</dbReference>
<feature type="signal peptide" evidence="1">
    <location>
        <begin position="1"/>
        <end position="19"/>
    </location>
</feature>
<dbReference type="AlphaFoldDB" id="A0A915INT1"/>
<evidence type="ECO:0000313" key="2">
    <source>
        <dbReference type="Proteomes" id="UP000887565"/>
    </source>
</evidence>
<keyword evidence="2" id="KW-1185">Reference proteome</keyword>
<organism evidence="2 3">
    <name type="scientific">Romanomermis culicivorax</name>
    <name type="common">Nematode worm</name>
    <dbReference type="NCBI Taxonomy" id="13658"/>
    <lineage>
        <taxon>Eukaryota</taxon>
        <taxon>Metazoa</taxon>
        <taxon>Ecdysozoa</taxon>
        <taxon>Nematoda</taxon>
        <taxon>Enoplea</taxon>
        <taxon>Dorylaimia</taxon>
        <taxon>Mermithida</taxon>
        <taxon>Mermithoidea</taxon>
        <taxon>Mermithidae</taxon>
        <taxon>Romanomermis</taxon>
    </lineage>
</organism>